<protein>
    <recommendedName>
        <fullName evidence="3">Beta-lactamase family protein</fullName>
    </recommendedName>
</protein>
<dbReference type="InterPro" id="IPR012338">
    <property type="entry name" value="Beta-lactam/transpept-like"/>
</dbReference>
<dbReference type="SUPFAM" id="SSF56601">
    <property type="entry name" value="beta-lactamase/transpeptidase-like"/>
    <property type="match status" value="1"/>
</dbReference>
<dbReference type="Proteomes" id="UP000320516">
    <property type="component" value="Unassembled WGS sequence"/>
</dbReference>
<name>A0A560KLE3_9PROT</name>
<evidence type="ECO:0000313" key="2">
    <source>
        <dbReference type="Proteomes" id="UP000320516"/>
    </source>
</evidence>
<organism evidence="1 2">
    <name type="scientific">Nitrospirillum amazonense</name>
    <dbReference type="NCBI Taxonomy" id="28077"/>
    <lineage>
        <taxon>Bacteria</taxon>
        <taxon>Pseudomonadati</taxon>
        <taxon>Pseudomonadota</taxon>
        <taxon>Alphaproteobacteria</taxon>
        <taxon>Rhodospirillales</taxon>
        <taxon>Azospirillaceae</taxon>
        <taxon>Nitrospirillum</taxon>
    </lineage>
</organism>
<proteinExistence type="predicted"/>
<evidence type="ECO:0000313" key="1">
    <source>
        <dbReference type="EMBL" id="TWB82924.1"/>
    </source>
</evidence>
<dbReference type="AlphaFoldDB" id="A0A560KLE3"/>
<reference evidence="1 2" key="1">
    <citation type="submission" date="2019-06" db="EMBL/GenBank/DDBJ databases">
        <title>Genomic Encyclopedia of Type Strains, Phase IV (KMG-V): Genome sequencing to study the core and pangenomes of soil and plant-associated prokaryotes.</title>
        <authorList>
            <person name="Whitman W."/>
        </authorList>
    </citation>
    <scope>NUCLEOTIDE SEQUENCE [LARGE SCALE GENOMIC DNA]</scope>
    <source>
        <strain evidence="1 2">BR 12005</strain>
    </source>
</reference>
<sequence>MKAEIQLIRMYFTFNTRMRCMSSGQPACDKDDSTGPIHTRHWGRLISWPRSGQWVWSADVRVQRRVLEMTVKWRAAALAAGLSGAALMTATGTSAQSPAPSPASPEVAHAVPVDAPQTQAYQKADPHHGLARRRAAVAAAASTDAACREMGDFYWEIGDGSGTLASGTRGSRYSANKPLQVASASKLVFAAYVVERVGGQLTPDQLDALEMRSGYDNFNPLACFAAHTVAACLDRRGNGLRNAEHQGRFSYNGGHDQYLATTLGLGDLDRYGLAAEVRRVLGPDLHLDYAAPRVSGGLKASPAAYGAFLRKVVSGHLRIHDLLGSHPVCTQGPDCAAVQAPDLPQPWHYSLNHWVEDGPGGDGAFSSPGMMGFYPWISADRRTYGLIAREVMAPKAYLASMACGQALRRAWNQ</sequence>
<accession>A0A560KLE3</accession>
<evidence type="ECO:0008006" key="3">
    <source>
        <dbReference type="Google" id="ProtNLM"/>
    </source>
</evidence>
<dbReference type="EMBL" id="VITV01000001">
    <property type="protein sequence ID" value="TWB82924.1"/>
    <property type="molecule type" value="Genomic_DNA"/>
</dbReference>
<gene>
    <name evidence="1" type="ORF">FBZ87_101636</name>
</gene>
<comment type="caution">
    <text evidence="1">The sequence shown here is derived from an EMBL/GenBank/DDBJ whole genome shotgun (WGS) entry which is preliminary data.</text>
</comment>